<sequence length="115" mass="11549">MFVTVSANPATVTVTATLGNTVLTVGPSAATASAAPAVMTTDSSQTSSAMISGPGGAFIGGLGTAAGLSVLGMVAITIIRRKRQKKEKQVNKSGFLGSAGLGIKDVLSHNRHRRP</sequence>
<accession>A0AA38R853</accession>
<protein>
    <recommendedName>
        <fullName evidence="4">Transmembrane protein</fullName>
    </recommendedName>
</protein>
<feature type="transmembrane region" description="Helical" evidence="1">
    <location>
        <begin position="58"/>
        <end position="79"/>
    </location>
</feature>
<evidence type="ECO:0000313" key="2">
    <source>
        <dbReference type="EMBL" id="KAJ9130067.1"/>
    </source>
</evidence>
<reference evidence="2" key="1">
    <citation type="submission" date="2022-07" db="EMBL/GenBank/DDBJ databases">
        <title>Fungi with potential for degradation of polypropylene.</title>
        <authorList>
            <person name="Gostincar C."/>
        </authorList>
    </citation>
    <scope>NUCLEOTIDE SEQUENCE</scope>
    <source>
        <strain evidence="2">EXF-13308</strain>
    </source>
</reference>
<keyword evidence="1" id="KW-1133">Transmembrane helix</keyword>
<evidence type="ECO:0008006" key="4">
    <source>
        <dbReference type="Google" id="ProtNLM"/>
    </source>
</evidence>
<organism evidence="2 3">
    <name type="scientific">Pleurostoma richardsiae</name>
    <dbReference type="NCBI Taxonomy" id="41990"/>
    <lineage>
        <taxon>Eukaryota</taxon>
        <taxon>Fungi</taxon>
        <taxon>Dikarya</taxon>
        <taxon>Ascomycota</taxon>
        <taxon>Pezizomycotina</taxon>
        <taxon>Sordariomycetes</taxon>
        <taxon>Sordariomycetidae</taxon>
        <taxon>Calosphaeriales</taxon>
        <taxon>Pleurostomataceae</taxon>
        <taxon>Pleurostoma</taxon>
    </lineage>
</organism>
<keyword evidence="1" id="KW-0472">Membrane</keyword>
<keyword evidence="1" id="KW-0812">Transmembrane</keyword>
<comment type="caution">
    <text evidence="2">The sequence shown here is derived from an EMBL/GenBank/DDBJ whole genome shotgun (WGS) entry which is preliminary data.</text>
</comment>
<dbReference type="Proteomes" id="UP001174694">
    <property type="component" value="Unassembled WGS sequence"/>
</dbReference>
<evidence type="ECO:0000256" key="1">
    <source>
        <dbReference type="SAM" id="Phobius"/>
    </source>
</evidence>
<dbReference type="AlphaFoldDB" id="A0AA38R853"/>
<proteinExistence type="predicted"/>
<evidence type="ECO:0000313" key="3">
    <source>
        <dbReference type="Proteomes" id="UP001174694"/>
    </source>
</evidence>
<gene>
    <name evidence="2" type="ORF">NKR23_g12362</name>
</gene>
<keyword evidence="3" id="KW-1185">Reference proteome</keyword>
<name>A0AA38R853_9PEZI</name>
<dbReference type="EMBL" id="JANBVO010000110">
    <property type="protein sequence ID" value="KAJ9130067.1"/>
    <property type="molecule type" value="Genomic_DNA"/>
</dbReference>